<evidence type="ECO:0000256" key="7">
    <source>
        <dbReference type="ARBA" id="ARBA00022827"/>
    </source>
</evidence>
<dbReference type="SUPFAM" id="SSF47203">
    <property type="entry name" value="Acyl-CoA dehydrogenase C-terminal domain-like"/>
    <property type="match status" value="1"/>
</dbReference>
<dbReference type="Gene3D" id="2.40.110.10">
    <property type="entry name" value="Butyryl-CoA Dehydrogenase, subunit A, domain 2"/>
    <property type="match status" value="1"/>
</dbReference>
<evidence type="ECO:0000259" key="16">
    <source>
        <dbReference type="Pfam" id="PF02770"/>
    </source>
</evidence>
<name>A0A7W5DIL7_9GAMM</name>
<comment type="caution">
    <text evidence="18">The sequence shown here is derived from an EMBL/GenBank/DDBJ whole genome shotgun (WGS) entry which is preliminary data.</text>
</comment>
<dbReference type="PANTHER" id="PTHR43884:SF12">
    <property type="entry name" value="ISOVALERYL-COA DEHYDROGENASE, MITOCHONDRIAL-RELATED"/>
    <property type="match status" value="1"/>
</dbReference>
<feature type="binding site" evidence="12">
    <location>
        <begin position="185"/>
        <end position="186"/>
    </location>
    <ligand>
        <name>substrate</name>
    </ligand>
</feature>
<gene>
    <name evidence="18" type="ORF">FHR95_000842</name>
</gene>
<evidence type="ECO:0000256" key="14">
    <source>
        <dbReference type="RuleBase" id="RU362125"/>
    </source>
</evidence>
<feature type="binding site" evidence="13">
    <location>
        <position position="275"/>
    </location>
    <ligand>
        <name>FAD</name>
        <dbReference type="ChEBI" id="CHEBI:57692"/>
    </ligand>
</feature>
<dbReference type="EMBL" id="JACHXQ010000002">
    <property type="protein sequence ID" value="MBB3183301.1"/>
    <property type="molecule type" value="Genomic_DNA"/>
</dbReference>
<reference evidence="18 19" key="1">
    <citation type="submission" date="2020-08" db="EMBL/GenBank/DDBJ databases">
        <title>Genomic Encyclopedia of Type Strains, Phase III (KMG-III): the genomes of soil and plant-associated and newly described type strains.</title>
        <authorList>
            <person name="Whitman W."/>
        </authorList>
    </citation>
    <scope>NUCLEOTIDE SEQUENCE [LARGE SCALE GENOMIC DNA]</scope>
    <source>
        <strain evidence="18 19">CECT 7341</strain>
    </source>
</reference>
<dbReference type="GO" id="GO:0050660">
    <property type="term" value="F:flavin adenine dinucleotide binding"/>
    <property type="evidence" value="ECO:0007669"/>
    <property type="project" value="InterPro"/>
</dbReference>
<dbReference type="FunFam" id="2.40.110.10:FF:000004">
    <property type="entry name" value="Isovaleryl-CoA dehydrogenase, mitochondrial"/>
    <property type="match status" value="1"/>
</dbReference>
<evidence type="ECO:0000256" key="12">
    <source>
        <dbReference type="PIRSR" id="PIRSR634183-2"/>
    </source>
</evidence>
<evidence type="ECO:0000256" key="4">
    <source>
        <dbReference type="ARBA" id="ARBA00012044"/>
    </source>
</evidence>
<feature type="domain" description="Acyl-CoA oxidase/dehydrogenase middle" evidence="16">
    <location>
        <begin position="129"/>
        <end position="224"/>
    </location>
</feature>
<dbReference type="EC" id="1.3.8.4" evidence="4"/>
<dbReference type="GO" id="GO:0008470">
    <property type="term" value="F:3-methylbutanoyl-CoA dehydrogenase activity"/>
    <property type="evidence" value="ECO:0007669"/>
    <property type="project" value="UniProtKB-EC"/>
</dbReference>
<comment type="similarity">
    <text evidence="3 14">Belongs to the acyl-CoA dehydrogenase family.</text>
</comment>
<dbReference type="InterPro" id="IPR006091">
    <property type="entry name" value="Acyl-CoA_Oxase/DH_mid-dom"/>
</dbReference>
<dbReference type="InterPro" id="IPR046373">
    <property type="entry name" value="Acyl-CoA_Oxase/DH_mid-dom_sf"/>
</dbReference>
<evidence type="ECO:0000256" key="2">
    <source>
        <dbReference type="ARBA" id="ARBA00004898"/>
    </source>
</evidence>
<feature type="domain" description="Acyl-CoA dehydrogenase/oxidase C-terminal" evidence="15">
    <location>
        <begin position="236"/>
        <end position="384"/>
    </location>
</feature>
<accession>A0A7W5DIL7</accession>
<dbReference type="InterPro" id="IPR034183">
    <property type="entry name" value="IVD"/>
</dbReference>
<dbReference type="Proteomes" id="UP000563050">
    <property type="component" value="Unassembled WGS sequence"/>
</dbReference>
<dbReference type="InterPro" id="IPR036250">
    <property type="entry name" value="AcylCo_DH-like_C"/>
</dbReference>
<sequence length="389" mass="42192">MHTPYKPLDFGHDDELNMLRDQVNAFARDEIAPRAAEIDEKNEFPNDLWQKFGDMGLLGITVSDEDGGSGMGYLAHCIAVEEISRASASVGLSYGAHSNLCVNQLKINASAEQKAKYLPKLISGEHVGALAMSEPGAGSDVVSMKLRARKEGDKYILNGNKMWITNGPDADVLVVYAKTDPDAGSKGITAFIIEKGMPGFSTAQKLDKLGMRGSNTCELVFEDCEVPEENILGELNRGAKVLMSGLDYERTVLAAGPIGIMQAAMDIVVPYVHERKQFNQSIGEFQLVQGKIADMYTTLNACRAYLYAVAAGCDRGQTSRKDAAGVILYCAEKATQVALDAIQLLGGNGYINEYPTGRLLRDAKLYEIGAGTSEIRRMLIGREIFNESA</sequence>
<dbReference type="PIRSF" id="PIRSF016578">
    <property type="entry name" value="HsaA"/>
    <property type="match status" value="1"/>
</dbReference>
<dbReference type="PROSITE" id="PS00073">
    <property type="entry name" value="ACYL_COA_DH_2"/>
    <property type="match status" value="1"/>
</dbReference>
<keyword evidence="6 14" id="KW-0285">Flavoprotein</keyword>
<evidence type="ECO:0000313" key="19">
    <source>
        <dbReference type="Proteomes" id="UP000563050"/>
    </source>
</evidence>
<dbReference type="InterPro" id="IPR013786">
    <property type="entry name" value="AcylCoA_DH/ox_N"/>
</dbReference>
<dbReference type="Pfam" id="PF00441">
    <property type="entry name" value="Acyl-CoA_dh_1"/>
    <property type="match status" value="1"/>
</dbReference>
<comment type="cofactor">
    <cofactor evidence="1 13 14">
        <name>FAD</name>
        <dbReference type="ChEBI" id="CHEBI:57692"/>
    </cofactor>
</comment>
<evidence type="ECO:0000256" key="8">
    <source>
        <dbReference type="ARBA" id="ARBA00022946"/>
    </source>
</evidence>
<dbReference type="Pfam" id="PF02770">
    <property type="entry name" value="Acyl-CoA_dh_M"/>
    <property type="match status" value="1"/>
</dbReference>
<evidence type="ECO:0000256" key="10">
    <source>
        <dbReference type="ARBA" id="ARBA00052875"/>
    </source>
</evidence>
<evidence type="ECO:0000256" key="1">
    <source>
        <dbReference type="ARBA" id="ARBA00001974"/>
    </source>
</evidence>
<dbReference type="InterPro" id="IPR009075">
    <property type="entry name" value="AcylCo_DH/oxidase_C"/>
</dbReference>
<comment type="pathway">
    <text evidence="2">Amino-acid degradation; L-leucine degradation; (S)-3-hydroxy-3-methylglutaryl-CoA from 3-isovaleryl-CoA: step 1/3.</text>
</comment>
<feature type="binding site" evidence="13">
    <location>
        <begin position="163"/>
        <end position="165"/>
    </location>
    <ligand>
        <name>FAD</name>
        <dbReference type="ChEBI" id="CHEBI:57692"/>
    </ligand>
</feature>
<evidence type="ECO:0000256" key="3">
    <source>
        <dbReference type="ARBA" id="ARBA00009347"/>
    </source>
</evidence>
<evidence type="ECO:0000259" key="15">
    <source>
        <dbReference type="Pfam" id="PF00441"/>
    </source>
</evidence>
<evidence type="ECO:0000256" key="6">
    <source>
        <dbReference type="ARBA" id="ARBA00022630"/>
    </source>
</evidence>
<feature type="binding site" evidence="12">
    <location>
        <begin position="247"/>
        <end position="250"/>
    </location>
    <ligand>
        <name>substrate</name>
    </ligand>
</feature>
<dbReference type="CDD" id="cd01156">
    <property type="entry name" value="IVD"/>
    <property type="match status" value="1"/>
</dbReference>
<evidence type="ECO:0000256" key="5">
    <source>
        <dbReference type="ARBA" id="ARBA00018258"/>
    </source>
</evidence>
<feature type="binding site" evidence="12">
    <location>
        <begin position="370"/>
        <end position="371"/>
    </location>
    <ligand>
        <name>substrate</name>
    </ligand>
</feature>
<keyword evidence="7 13" id="KW-0274">FAD</keyword>
<organism evidence="18 19">
    <name type="scientific">Halomonas fontilapidosi</name>
    <dbReference type="NCBI Taxonomy" id="616675"/>
    <lineage>
        <taxon>Bacteria</taxon>
        <taxon>Pseudomonadati</taxon>
        <taxon>Pseudomonadota</taxon>
        <taxon>Gammaproteobacteria</taxon>
        <taxon>Oceanospirillales</taxon>
        <taxon>Halomonadaceae</taxon>
        <taxon>Halomonas</taxon>
    </lineage>
</organism>
<dbReference type="Gene3D" id="1.20.140.10">
    <property type="entry name" value="Butyryl-CoA Dehydrogenase, subunit A, domain 3"/>
    <property type="match status" value="1"/>
</dbReference>
<comment type="catalytic activity">
    <reaction evidence="10">
        <text>3-methylbutanoyl-CoA + oxidized [electron-transfer flavoprotein] + H(+) = 3-methylbut-2-enoyl-CoA + reduced [electron-transfer flavoprotein]</text>
        <dbReference type="Rhea" id="RHEA:12276"/>
        <dbReference type="Rhea" id="RHEA-COMP:10685"/>
        <dbReference type="Rhea" id="RHEA-COMP:10686"/>
        <dbReference type="ChEBI" id="CHEBI:15378"/>
        <dbReference type="ChEBI" id="CHEBI:57344"/>
        <dbReference type="ChEBI" id="CHEBI:57345"/>
        <dbReference type="ChEBI" id="CHEBI:57692"/>
        <dbReference type="ChEBI" id="CHEBI:58307"/>
        <dbReference type="EC" id="1.3.8.4"/>
    </reaction>
</comment>
<keyword evidence="9 14" id="KW-0560">Oxidoreductase</keyword>
<feature type="binding site" evidence="13">
    <location>
        <position position="286"/>
    </location>
    <ligand>
        <name>FAD</name>
        <dbReference type="ChEBI" id="CHEBI:57692"/>
    </ligand>
</feature>
<feature type="binding site" evidence="12">
    <location>
        <position position="139"/>
    </location>
    <ligand>
        <name>substrate</name>
    </ligand>
</feature>
<dbReference type="RefSeq" id="WP_183313485.1">
    <property type="nucleotide sequence ID" value="NZ_JACHXQ010000002.1"/>
</dbReference>
<dbReference type="FunFam" id="1.20.140.10:FF:000003">
    <property type="entry name" value="isovaleryl-CoA dehydrogenase, mitochondrial"/>
    <property type="match status" value="1"/>
</dbReference>
<evidence type="ECO:0000259" key="17">
    <source>
        <dbReference type="Pfam" id="PF02771"/>
    </source>
</evidence>
<evidence type="ECO:0000313" key="18">
    <source>
        <dbReference type="EMBL" id="MBB3183301.1"/>
    </source>
</evidence>
<evidence type="ECO:0000256" key="9">
    <source>
        <dbReference type="ARBA" id="ARBA00023002"/>
    </source>
</evidence>
<dbReference type="InterPro" id="IPR037069">
    <property type="entry name" value="AcylCoA_DH/ox_N_sf"/>
</dbReference>
<evidence type="ECO:0000256" key="11">
    <source>
        <dbReference type="PIRSR" id="PIRSR634183-1"/>
    </source>
</evidence>
<dbReference type="FunFam" id="1.10.540.10:FF:000007">
    <property type="entry name" value="Isovaleryl-CoA dehydrogenase, mitochondrial"/>
    <property type="match status" value="1"/>
</dbReference>
<dbReference type="AlphaFoldDB" id="A0A7W5DIL7"/>
<dbReference type="InterPro" id="IPR009100">
    <property type="entry name" value="AcylCoA_DH/oxidase_NM_dom_sf"/>
</dbReference>
<evidence type="ECO:0000256" key="13">
    <source>
        <dbReference type="PIRSR" id="PIRSR634183-3"/>
    </source>
</evidence>
<dbReference type="SUPFAM" id="SSF56645">
    <property type="entry name" value="Acyl-CoA dehydrogenase NM domain-like"/>
    <property type="match status" value="1"/>
</dbReference>
<dbReference type="PANTHER" id="PTHR43884">
    <property type="entry name" value="ACYL-COA DEHYDROGENASE"/>
    <property type="match status" value="1"/>
</dbReference>
<dbReference type="Gene3D" id="1.10.540.10">
    <property type="entry name" value="Acyl-CoA dehydrogenase/oxidase, N-terminal domain"/>
    <property type="match status" value="1"/>
</dbReference>
<feature type="active site" description="Proton acceptor" evidence="11">
    <location>
        <position position="249"/>
    </location>
</feature>
<feature type="domain" description="Acyl-CoA dehydrogenase/oxidase N-terminal" evidence="17">
    <location>
        <begin position="14"/>
        <end position="125"/>
    </location>
</feature>
<dbReference type="GO" id="GO:0006552">
    <property type="term" value="P:L-leucine catabolic process"/>
    <property type="evidence" value="ECO:0007669"/>
    <property type="project" value="TreeGrafter"/>
</dbReference>
<keyword evidence="8" id="KW-0809">Transit peptide</keyword>
<feature type="binding site" evidence="13">
    <location>
        <begin position="372"/>
        <end position="374"/>
    </location>
    <ligand>
        <name>FAD</name>
        <dbReference type="ChEBI" id="CHEBI:57692"/>
    </ligand>
</feature>
<feature type="binding site" evidence="13">
    <location>
        <begin position="130"/>
        <end position="139"/>
    </location>
    <ligand>
        <name>FAD</name>
        <dbReference type="ChEBI" id="CHEBI:57692"/>
    </ligand>
</feature>
<dbReference type="PROSITE" id="PS00072">
    <property type="entry name" value="ACYL_COA_DH_1"/>
    <property type="match status" value="1"/>
</dbReference>
<protein>
    <recommendedName>
        <fullName evidence="5">Isovaleryl-CoA dehydrogenase, mitochondrial</fullName>
        <ecNumber evidence="4">1.3.8.4</ecNumber>
    </recommendedName>
</protein>
<dbReference type="Pfam" id="PF02771">
    <property type="entry name" value="Acyl-CoA_dh_N"/>
    <property type="match status" value="1"/>
</dbReference>
<proteinExistence type="inferred from homology"/>
<keyword evidence="19" id="KW-1185">Reference proteome</keyword>
<feature type="binding site" evidence="13">
    <location>
        <begin position="343"/>
        <end position="347"/>
    </location>
    <ligand>
        <name>FAD</name>
        <dbReference type="ChEBI" id="CHEBI:57692"/>
    </ligand>
</feature>
<dbReference type="InterPro" id="IPR006089">
    <property type="entry name" value="Acyl-CoA_DH_CS"/>
</dbReference>